<accession>A0A921Q7R9</accession>
<gene>
    <name evidence="2" type="ORF">BDA96_10G296000</name>
</gene>
<comment type="caution">
    <text evidence="2">The sequence shown here is derived from an EMBL/GenBank/DDBJ whole genome shotgun (WGS) entry which is preliminary data.</text>
</comment>
<feature type="compositionally biased region" description="Pro residues" evidence="1">
    <location>
        <begin position="34"/>
        <end position="48"/>
    </location>
</feature>
<evidence type="ECO:0000313" key="3">
    <source>
        <dbReference type="Proteomes" id="UP000807115"/>
    </source>
</evidence>
<name>A0A921Q7R9_SORBI</name>
<organism evidence="2 3">
    <name type="scientific">Sorghum bicolor</name>
    <name type="common">Sorghum</name>
    <name type="synonym">Sorghum vulgare</name>
    <dbReference type="NCBI Taxonomy" id="4558"/>
    <lineage>
        <taxon>Eukaryota</taxon>
        <taxon>Viridiplantae</taxon>
        <taxon>Streptophyta</taxon>
        <taxon>Embryophyta</taxon>
        <taxon>Tracheophyta</taxon>
        <taxon>Spermatophyta</taxon>
        <taxon>Magnoliopsida</taxon>
        <taxon>Liliopsida</taxon>
        <taxon>Poales</taxon>
        <taxon>Poaceae</taxon>
        <taxon>PACMAD clade</taxon>
        <taxon>Panicoideae</taxon>
        <taxon>Andropogonodae</taxon>
        <taxon>Andropogoneae</taxon>
        <taxon>Sorghinae</taxon>
        <taxon>Sorghum</taxon>
    </lineage>
</organism>
<reference evidence="2" key="1">
    <citation type="journal article" date="2019" name="BMC Genomics">
        <title>A new reference genome for Sorghum bicolor reveals high levels of sequence similarity between sweet and grain genotypes: implications for the genetics of sugar metabolism.</title>
        <authorList>
            <person name="Cooper E.A."/>
            <person name="Brenton Z.W."/>
            <person name="Flinn B.S."/>
            <person name="Jenkins J."/>
            <person name="Shu S."/>
            <person name="Flowers D."/>
            <person name="Luo F."/>
            <person name="Wang Y."/>
            <person name="Xia P."/>
            <person name="Barry K."/>
            <person name="Daum C."/>
            <person name="Lipzen A."/>
            <person name="Yoshinaga Y."/>
            <person name="Schmutz J."/>
            <person name="Saski C."/>
            <person name="Vermerris W."/>
            <person name="Kresovich S."/>
        </authorList>
    </citation>
    <scope>NUCLEOTIDE SEQUENCE</scope>
</reference>
<reference evidence="2" key="2">
    <citation type="submission" date="2020-10" db="EMBL/GenBank/DDBJ databases">
        <authorList>
            <person name="Cooper E.A."/>
            <person name="Brenton Z.W."/>
            <person name="Flinn B.S."/>
            <person name="Jenkins J."/>
            <person name="Shu S."/>
            <person name="Flowers D."/>
            <person name="Luo F."/>
            <person name="Wang Y."/>
            <person name="Xia P."/>
            <person name="Barry K."/>
            <person name="Daum C."/>
            <person name="Lipzen A."/>
            <person name="Yoshinaga Y."/>
            <person name="Schmutz J."/>
            <person name="Saski C."/>
            <person name="Vermerris W."/>
            <person name="Kresovich S."/>
        </authorList>
    </citation>
    <scope>NUCLEOTIDE SEQUENCE</scope>
</reference>
<feature type="region of interest" description="Disordered" evidence="1">
    <location>
        <begin position="1"/>
        <end position="87"/>
    </location>
</feature>
<evidence type="ECO:0000256" key="1">
    <source>
        <dbReference type="SAM" id="MobiDB-lite"/>
    </source>
</evidence>
<dbReference type="Proteomes" id="UP000807115">
    <property type="component" value="Chromosome 10"/>
</dbReference>
<protein>
    <submittedName>
        <fullName evidence="2">Uncharacterized protein</fullName>
    </submittedName>
</protein>
<sequence>MGVRAGTCGSTVRPPYPGAYYYQGSKARTRSHPIPAPAPAPAPSPSPDAPTGTARRDPPPPRTVRYSSSICAHTDRHRSPHHHLGPV</sequence>
<feature type="compositionally biased region" description="Basic residues" evidence="1">
    <location>
        <begin position="75"/>
        <end position="87"/>
    </location>
</feature>
<dbReference type="AlphaFoldDB" id="A0A921Q7R9"/>
<evidence type="ECO:0000313" key="2">
    <source>
        <dbReference type="EMBL" id="KAG0515640.1"/>
    </source>
</evidence>
<dbReference type="EMBL" id="CM027689">
    <property type="protein sequence ID" value="KAG0515640.1"/>
    <property type="molecule type" value="Genomic_DNA"/>
</dbReference>
<proteinExistence type="predicted"/>